<protein>
    <submittedName>
        <fullName evidence="2">Heterokaryon incompatibility protein-domain-containing protein</fullName>
    </submittedName>
</protein>
<dbReference type="PANTHER" id="PTHR33112">
    <property type="entry name" value="DOMAIN PROTEIN, PUTATIVE-RELATED"/>
    <property type="match status" value="1"/>
</dbReference>
<sequence>MHSCASLSEGHPLAHDNACLSTNTRVSRMAQDGPTSREKGECLACGLGVDYYEVKGPLSVLKASGESGCARCKLLTLSAELFSKHWTLDTEDDPTIILSPPYSSGRVLQVCLKWASSRGGGDQVLWLDVSGEKDEDIPFPKFEIRRHLPANPRSQDISRFHRSMGGLREGNKKPSRLLEIFNMNGGLGLILRDATNSEQKYTALSHCWGSRQEAQKIPVLNEHNLKERLSSVLSVSKLTKTFQDAVDLTNKLGLKYIWIDSLCIIQGDKEDWHRECSKMEYVYGEAYLVIGAAYAKDGNGGLYAPRKTAHRVEFKTPEGHSIRALVRDVSKMRVEHAVWKKAEDFWEADDLPLLSRAWVFQERMLAKRTIYFTARGLVWEYGTCIECECGELQDPRVHWDEFDAGESVERKYRHFVNRGSESDRIQLWCHIVAQYSARGIAYHTDRLPALSSIAKEIDSGEGVLLGRYVCGMWEKTLPLHLIWWSEYKDTSRFPRGESYNPTHMRSTDRRIPSWSWLSIEGRVIIGEDVANLWLRITNIEYRLAGDDPYGECEYAAITIVGAVAPVEVSRRRRDGISWLVVRGQDSKPGGPLLADTQPFEYSDEELQSLG</sequence>
<dbReference type="Proteomes" id="UP000736672">
    <property type="component" value="Unassembled WGS sequence"/>
</dbReference>
<proteinExistence type="predicted"/>
<feature type="domain" description="Heterokaryon incompatibility" evidence="1">
    <location>
        <begin position="201"/>
        <end position="362"/>
    </location>
</feature>
<gene>
    <name evidence="2" type="ORF">B0J15DRAFT_524685</name>
</gene>
<dbReference type="OrthoDB" id="3789824at2759"/>
<evidence type="ECO:0000313" key="3">
    <source>
        <dbReference type="Proteomes" id="UP000736672"/>
    </source>
</evidence>
<dbReference type="EMBL" id="JAGTJS010000007">
    <property type="protein sequence ID" value="KAH7264597.1"/>
    <property type="molecule type" value="Genomic_DNA"/>
</dbReference>
<organism evidence="2 3">
    <name type="scientific">Fusarium solani</name>
    <name type="common">Filamentous fungus</name>
    <dbReference type="NCBI Taxonomy" id="169388"/>
    <lineage>
        <taxon>Eukaryota</taxon>
        <taxon>Fungi</taxon>
        <taxon>Dikarya</taxon>
        <taxon>Ascomycota</taxon>
        <taxon>Pezizomycotina</taxon>
        <taxon>Sordariomycetes</taxon>
        <taxon>Hypocreomycetidae</taxon>
        <taxon>Hypocreales</taxon>
        <taxon>Nectriaceae</taxon>
        <taxon>Fusarium</taxon>
        <taxon>Fusarium solani species complex</taxon>
    </lineage>
</organism>
<evidence type="ECO:0000313" key="2">
    <source>
        <dbReference type="EMBL" id="KAH7264597.1"/>
    </source>
</evidence>
<name>A0A9P9KIU6_FUSSL</name>
<comment type="caution">
    <text evidence="2">The sequence shown here is derived from an EMBL/GenBank/DDBJ whole genome shotgun (WGS) entry which is preliminary data.</text>
</comment>
<accession>A0A9P9KIU6</accession>
<keyword evidence="3" id="KW-1185">Reference proteome</keyword>
<evidence type="ECO:0000259" key="1">
    <source>
        <dbReference type="Pfam" id="PF06985"/>
    </source>
</evidence>
<reference evidence="2" key="1">
    <citation type="journal article" date="2021" name="Nat. Commun.">
        <title>Genetic determinants of endophytism in the Arabidopsis root mycobiome.</title>
        <authorList>
            <person name="Mesny F."/>
            <person name="Miyauchi S."/>
            <person name="Thiergart T."/>
            <person name="Pickel B."/>
            <person name="Atanasova L."/>
            <person name="Karlsson M."/>
            <person name="Huettel B."/>
            <person name="Barry K.W."/>
            <person name="Haridas S."/>
            <person name="Chen C."/>
            <person name="Bauer D."/>
            <person name="Andreopoulos W."/>
            <person name="Pangilinan J."/>
            <person name="LaButti K."/>
            <person name="Riley R."/>
            <person name="Lipzen A."/>
            <person name="Clum A."/>
            <person name="Drula E."/>
            <person name="Henrissat B."/>
            <person name="Kohler A."/>
            <person name="Grigoriev I.V."/>
            <person name="Martin F.M."/>
            <person name="Hacquard S."/>
        </authorList>
    </citation>
    <scope>NUCLEOTIDE SEQUENCE</scope>
    <source>
        <strain evidence="2">FSSC 5 MPI-SDFR-AT-0091</strain>
    </source>
</reference>
<dbReference type="InterPro" id="IPR010730">
    <property type="entry name" value="HET"/>
</dbReference>
<dbReference type="AlphaFoldDB" id="A0A9P9KIU6"/>
<dbReference type="Pfam" id="PF06985">
    <property type="entry name" value="HET"/>
    <property type="match status" value="1"/>
</dbReference>
<dbReference type="PANTHER" id="PTHR33112:SF16">
    <property type="entry name" value="HETEROKARYON INCOMPATIBILITY DOMAIN-CONTAINING PROTEIN"/>
    <property type="match status" value="1"/>
</dbReference>